<feature type="compositionally biased region" description="Basic and acidic residues" evidence="1">
    <location>
        <begin position="67"/>
        <end position="79"/>
    </location>
</feature>
<name>A0A1U9YXP1_9HYPH</name>
<evidence type="ECO:0000313" key="3">
    <source>
        <dbReference type="EMBL" id="AQZ50196.1"/>
    </source>
</evidence>
<dbReference type="GO" id="GO:0004519">
    <property type="term" value="F:endonuclease activity"/>
    <property type="evidence" value="ECO:0007669"/>
    <property type="project" value="UniProtKB-KW"/>
</dbReference>
<dbReference type="Pfam" id="PF01713">
    <property type="entry name" value="Smr"/>
    <property type="match status" value="1"/>
</dbReference>
<reference evidence="3 4" key="1">
    <citation type="submission" date="2017-03" db="EMBL/GenBank/DDBJ databases">
        <title>Foreign affairs: Plasmid Transfer between Roseobacters and Rhizobia.</title>
        <authorList>
            <person name="Bartling P."/>
            <person name="Bunk B."/>
            <person name="Overmann J."/>
            <person name="Brinkmann H."/>
            <person name="Petersen J."/>
        </authorList>
    </citation>
    <scope>NUCLEOTIDE SEQUENCE [LARGE SCALE GENOMIC DNA]</scope>
    <source>
        <strain evidence="3 4">MACL11</strain>
    </source>
</reference>
<dbReference type="GO" id="GO:0016787">
    <property type="term" value="F:hydrolase activity"/>
    <property type="evidence" value="ECO:0007669"/>
    <property type="project" value="UniProtKB-KW"/>
</dbReference>
<gene>
    <name evidence="3" type="primary">smrA</name>
    <name evidence="3" type="ORF">Mame_00820</name>
</gene>
<dbReference type="STRING" id="1122214.Mame_00820"/>
<dbReference type="PROSITE" id="PS50828">
    <property type="entry name" value="SMR"/>
    <property type="match status" value="1"/>
</dbReference>
<protein>
    <submittedName>
        <fullName evidence="3">Putative DNA endonuclease SmrA</fullName>
        <ecNumber evidence="3">3.1.-.-</ecNumber>
    </submittedName>
</protein>
<dbReference type="EC" id="3.1.-.-" evidence="3"/>
<feature type="domain" description="Smr" evidence="2">
    <location>
        <begin position="95"/>
        <end position="178"/>
    </location>
</feature>
<sequence>MSRRKLSSEERELWNKVARTARPLPGRKAERPEPSAESFAEMMSPKAPAPIKAEPPRAGVSPLALRQPKEPRHHPLERPVKRKLASGRIGIDARIDLHGLFQDEAHALLLSFLRRAHERGHRHILVITGKGASLGSDGVLKRTVPLWFSLPDFRPLISSYETAARHHGGEGALYVRLSRRKGGAA</sequence>
<dbReference type="eggNOG" id="COG2840">
    <property type="taxonomic scope" value="Bacteria"/>
</dbReference>
<feature type="compositionally biased region" description="Low complexity" evidence="1">
    <location>
        <begin position="45"/>
        <end position="58"/>
    </location>
</feature>
<dbReference type="PANTHER" id="PTHR35562:SF2">
    <property type="entry name" value="DNA ENDONUCLEASE SMRA-RELATED"/>
    <property type="match status" value="1"/>
</dbReference>
<evidence type="ECO:0000256" key="1">
    <source>
        <dbReference type="SAM" id="MobiDB-lite"/>
    </source>
</evidence>
<dbReference type="Proteomes" id="UP000191135">
    <property type="component" value="Chromosome"/>
</dbReference>
<keyword evidence="3" id="KW-0255">Endonuclease</keyword>
<keyword evidence="3" id="KW-0540">Nuclease</keyword>
<dbReference type="SUPFAM" id="SSF160443">
    <property type="entry name" value="SMR domain-like"/>
    <property type="match status" value="1"/>
</dbReference>
<dbReference type="AlphaFoldDB" id="A0A1U9YXP1"/>
<dbReference type="Gene3D" id="3.30.1370.110">
    <property type="match status" value="1"/>
</dbReference>
<evidence type="ECO:0000313" key="4">
    <source>
        <dbReference type="Proteomes" id="UP000191135"/>
    </source>
</evidence>
<evidence type="ECO:0000259" key="2">
    <source>
        <dbReference type="PROSITE" id="PS50828"/>
    </source>
</evidence>
<dbReference type="InterPro" id="IPR002625">
    <property type="entry name" value="Smr_dom"/>
</dbReference>
<feature type="compositionally biased region" description="Basic and acidic residues" evidence="1">
    <location>
        <begin position="1"/>
        <end position="14"/>
    </location>
</feature>
<dbReference type="InterPro" id="IPR036063">
    <property type="entry name" value="Smr_dom_sf"/>
</dbReference>
<feature type="region of interest" description="Disordered" evidence="1">
    <location>
        <begin position="1"/>
        <end position="79"/>
    </location>
</feature>
<keyword evidence="4" id="KW-1185">Reference proteome</keyword>
<dbReference type="SMART" id="SM00463">
    <property type="entry name" value="SMR"/>
    <property type="match status" value="1"/>
</dbReference>
<keyword evidence="3" id="KW-0378">Hydrolase</keyword>
<dbReference type="RefSeq" id="WP_018065301.1">
    <property type="nucleotide sequence ID" value="NZ_AQWH01000012.1"/>
</dbReference>
<proteinExistence type="predicted"/>
<accession>A0A1U9YXP1</accession>
<organism evidence="3 4">
    <name type="scientific">Martelella mediterranea DSM 17316</name>
    <dbReference type="NCBI Taxonomy" id="1122214"/>
    <lineage>
        <taxon>Bacteria</taxon>
        <taxon>Pseudomonadati</taxon>
        <taxon>Pseudomonadota</taxon>
        <taxon>Alphaproteobacteria</taxon>
        <taxon>Hyphomicrobiales</taxon>
        <taxon>Aurantimonadaceae</taxon>
        <taxon>Martelella</taxon>
    </lineage>
</organism>
<dbReference type="OrthoDB" id="7165597at2"/>
<dbReference type="KEGG" id="mmed:Mame_00820"/>
<dbReference type="PANTHER" id="PTHR35562">
    <property type="entry name" value="DNA ENDONUCLEASE SMRA-RELATED"/>
    <property type="match status" value="1"/>
</dbReference>
<dbReference type="EMBL" id="CP020330">
    <property type="protein sequence ID" value="AQZ50196.1"/>
    <property type="molecule type" value="Genomic_DNA"/>
</dbReference>